<proteinExistence type="inferred from homology"/>
<dbReference type="SUPFAM" id="SSF51735">
    <property type="entry name" value="NAD(P)-binding Rossmann-fold domains"/>
    <property type="match status" value="1"/>
</dbReference>
<dbReference type="RefSeq" id="WP_338251163.1">
    <property type="nucleotide sequence ID" value="NZ_BSRI01000002.1"/>
</dbReference>
<dbReference type="CDD" id="cd05233">
    <property type="entry name" value="SDR_c"/>
    <property type="match status" value="1"/>
</dbReference>
<keyword evidence="5" id="KW-1185">Reference proteome</keyword>
<gene>
    <name evidence="4" type="ORF">KDH_29760</name>
</gene>
<reference evidence="4 5" key="1">
    <citation type="submission" date="2023-02" db="EMBL/GenBank/DDBJ databases">
        <title>Dictyobacter halimunensis sp. nov., a new member of the class Ktedonobacteria from forest soil in a geothermal area.</title>
        <authorList>
            <person name="Rachmania M.K."/>
            <person name="Ningsih F."/>
            <person name="Sakai Y."/>
            <person name="Yabe S."/>
            <person name="Yokota A."/>
            <person name="Sjamsuridzal W."/>
        </authorList>
    </citation>
    <scope>NUCLEOTIDE SEQUENCE [LARGE SCALE GENOMIC DNA]</scope>
    <source>
        <strain evidence="4 5">S3.2.2.5</strain>
    </source>
</reference>
<accession>A0ABQ6FSX0</accession>
<evidence type="ECO:0000259" key="3">
    <source>
        <dbReference type="SMART" id="SM00822"/>
    </source>
</evidence>
<dbReference type="Pfam" id="PF00106">
    <property type="entry name" value="adh_short"/>
    <property type="match status" value="1"/>
</dbReference>
<dbReference type="SMART" id="SM00822">
    <property type="entry name" value="PKS_KR"/>
    <property type="match status" value="1"/>
</dbReference>
<organism evidence="4 5">
    <name type="scientific">Dictyobacter halimunensis</name>
    <dbReference type="NCBI Taxonomy" id="3026934"/>
    <lineage>
        <taxon>Bacteria</taxon>
        <taxon>Bacillati</taxon>
        <taxon>Chloroflexota</taxon>
        <taxon>Ktedonobacteria</taxon>
        <taxon>Ktedonobacterales</taxon>
        <taxon>Dictyobacteraceae</taxon>
        <taxon>Dictyobacter</taxon>
    </lineage>
</organism>
<dbReference type="PANTHER" id="PTHR42760">
    <property type="entry name" value="SHORT-CHAIN DEHYDROGENASES/REDUCTASES FAMILY MEMBER"/>
    <property type="match status" value="1"/>
</dbReference>
<dbReference type="PRINTS" id="PR00080">
    <property type="entry name" value="SDRFAMILY"/>
</dbReference>
<dbReference type="InterPro" id="IPR057326">
    <property type="entry name" value="KR_dom"/>
</dbReference>
<evidence type="ECO:0000313" key="5">
    <source>
        <dbReference type="Proteomes" id="UP001344906"/>
    </source>
</evidence>
<dbReference type="InterPro" id="IPR036291">
    <property type="entry name" value="NAD(P)-bd_dom_sf"/>
</dbReference>
<comment type="caution">
    <text evidence="4">The sequence shown here is derived from an EMBL/GenBank/DDBJ whole genome shotgun (WGS) entry which is preliminary data.</text>
</comment>
<sequence>MPKQTYSLAEKVVLVTGAGSGLGEATARAFADEGCSVACIDLNPSAIEHVSADLEQQGARSLAITCDVSSAESVQSAIQAVVDRFGRLDILVNCAAIDHTLSVEEMSVEQWDQVINVNLRGPFLLAKAAWPFFKQQHSGHVVNIASTAALRSWANASAYHASKRGVIGFGQGLSVEGRPYGIRVTTIIPGGMNTHFFDRFAQQDIPMPDPQHLQDPAIVAATIVHAAHVPPTSAVQEVLITPMTETSWP</sequence>
<feature type="domain" description="Ketoreductase" evidence="3">
    <location>
        <begin position="11"/>
        <end position="182"/>
    </location>
</feature>
<comment type="similarity">
    <text evidence="1 2">Belongs to the short-chain dehydrogenases/reductases (SDR) family.</text>
</comment>
<dbReference type="Gene3D" id="3.40.50.720">
    <property type="entry name" value="NAD(P)-binding Rossmann-like Domain"/>
    <property type="match status" value="1"/>
</dbReference>
<name>A0ABQ6FSX0_9CHLR</name>
<evidence type="ECO:0000256" key="2">
    <source>
        <dbReference type="RuleBase" id="RU000363"/>
    </source>
</evidence>
<protein>
    <submittedName>
        <fullName evidence="4">Short-chain dehydrogenase</fullName>
    </submittedName>
</protein>
<evidence type="ECO:0000256" key="1">
    <source>
        <dbReference type="ARBA" id="ARBA00006484"/>
    </source>
</evidence>
<dbReference type="InterPro" id="IPR002347">
    <property type="entry name" value="SDR_fam"/>
</dbReference>
<dbReference type="PRINTS" id="PR00081">
    <property type="entry name" value="GDHRDH"/>
</dbReference>
<dbReference type="Proteomes" id="UP001344906">
    <property type="component" value="Unassembled WGS sequence"/>
</dbReference>
<dbReference type="EMBL" id="BSRI01000002">
    <property type="protein sequence ID" value="GLV56133.1"/>
    <property type="molecule type" value="Genomic_DNA"/>
</dbReference>
<evidence type="ECO:0000313" key="4">
    <source>
        <dbReference type="EMBL" id="GLV56133.1"/>
    </source>
</evidence>